<organism evidence="2 3">
    <name type="scientific">Alicyclobacillus fastidiosus</name>
    <dbReference type="NCBI Taxonomy" id="392011"/>
    <lineage>
        <taxon>Bacteria</taxon>
        <taxon>Bacillati</taxon>
        <taxon>Bacillota</taxon>
        <taxon>Bacilli</taxon>
        <taxon>Bacillales</taxon>
        <taxon>Alicyclobacillaceae</taxon>
        <taxon>Alicyclobacillus</taxon>
    </lineage>
</organism>
<keyword evidence="1" id="KW-0472">Membrane</keyword>
<evidence type="ECO:0000256" key="1">
    <source>
        <dbReference type="SAM" id="Phobius"/>
    </source>
</evidence>
<dbReference type="Proteomes" id="UP001579974">
    <property type="component" value="Unassembled WGS sequence"/>
</dbReference>
<protein>
    <submittedName>
        <fullName evidence="2">Uncharacterized protein</fullName>
    </submittedName>
</protein>
<keyword evidence="1" id="KW-0812">Transmembrane</keyword>
<dbReference type="RefSeq" id="WP_275476018.1">
    <property type="nucleotide sequence ID" value="NZ_CP162940.1"/>
</dbReference>
<evidence type="ECO:0000313" key="2">
    <source>
        <dbReference type="EMBL" id="MFB5192001.1"/>
    </source>
</evidence>
<keyword evidence="3" id="KW-1185">Reference proteome</keyword>
<reference evidence="2 3" key="1">
    <citation type="journal article" date="2024" name="Int. J. Mol. Sci.">
        <title>Exploration of Alicyclobacillus spp. Genome in Search of Antibiotic Resistance.</title>
        <authorList>
            <person name="Bucka-Kolendo J."/>
            <person name="Kiousi D.E."/>
            <person name="Dekowska A."/>
            <person name="Mikolajczuk-Szczyrba A."/>
            <person name="Karadedos D.M."/>
            <person name="Michael P."/>
            <person name="Galanis A."/>
            <person name="Sokolowska B."/>
        </authorList>
    </citation>
    <scope>NUCLEOTIDE SEQUENCE [LARGE SCALE GENOMIC DNA]</scope>
    <source>
        <strain evidence="2 3">KKP 3000</strain>
    </source>
</reference>
<feature type="transmembrane region" description="Helical" evidence="1">
    <location>
        <begin position="16"/>
        <end position="41"/>
    </location>
</feature>
<sequence>MILIPALMWATTNPMVLGYLVAGTTVGAKVLLGGTIGLLAVHAAGF</sequence>
<comment type="caution">
    <text evidence="2">The sequence shown here is derived from an EMBL/GenBank/DDBJ whole genome shotgun (WGS) entry which is preliminary data.</text>
</comment>
<keyword evidence="1" id="KW-1133">Transmembrane helix</keyword>
<accession>A0ABV5AIP8</accession>
<name>A0ABV5AIP8_9BACL</name>
<gene>
    <name evidence="2" type="ORF">KKP3000_000793</name>
</gene>
<evidence type="ECO:0000313" key="3">
    <source>
        <dbReference type="Proteomes" id="UP001579974"/>
    </source>
</evidence>
<dbReference type="EMBL" id="JBDXSU010000016">
    <property type="protein sequence ID" value="MFB5192001.1"/>
    <property type="molecule type" value="Genomic_DNA"/>
</dbReference>
<proteinExistence type="predicted"/>